<keyword evidence="1" id="KW-0805">Transcription regulation</keyword>
<feature type="domain" description="M protein trans-acting positive regulator (MGA) HTH" evidence="5">
    <location>
        <begin position="14"/>
        <end position="64"/>
    </location>
</feature>
<dbReference type="InterPro" id="IPR007737">
    <property type="entry name" value="Mga_HTH"/>
</dbReference>
<gene>
    <name evidence="6" type="ORF">SK1126_1621</name>
</gene>
<evidence type="ECO:0000256" key="1">
    <source>
        <dbReference type="ARBA" id="ARBA00023015"/>
    </source>
</evidence>
<dbReference type="RefSeq" id="WP_033682368.1">
    <property type="nucleotide sequence ID" value="NZ_JPFT01000009.1"/>
</dbReference>
<accession>A0A081PMD9</accession>
<evidence type="ECO:0000259" key="4">
    <source>
        <dbReference type="Pfam" id="PF08270"/>
    </source>
</evidence>
<sequence>MNILLSKTEQDLLFLLEELTKHHDWIEIPDLAEKLNFSIEELQEHLFELEQLFPNLLLQSRKKGIQLQFDFQNVLDPRTAIFKQSETYSFLNQLFFNEGQSLEQMCQELVMSCELVQEIIQHLNTKLPQHYGIKIQLSPLVMKGTEEDIRAFYLDYFSQSYDFLDWPFPSISEESLTHLIQLFLDAQQVSPNLSSLRQIKYTLAINLERFNKRYLIKNPTPLLTSHYSSLMQIPQFEQDIKKLARKLHFEPTKETLEQLFSNPTKSLQIANNPNNGALGDIHHIQKSYRLLSQILEELAKEFHLQIENREELIWLLHYTAQSDFFHLLSNQSLDKQKSQILSNYQKEFPKLFEVSQHKFQSYLTEMGLNSKSSKLQEMIYTFTIQGHRILVQLLQKLPKIRVLVISHLDSHHAQILIDTLTHYGNNLYLFDSWEESTISFSVLNQIPHDIVITTFPVTNSPKPLIYSRNFSTAELFYHLHLMASQIHKERLAKS</sequence>
<name>A0A081PMD9_STRMT</name>
<evidence type="ECO:0000259" key="5">
    <source>
        <dbReference type="Pfam" id="PF08280"/>
    </source>
</evidence>
<evidence type="ECO:0000256" key="2">
    <source>
        <dbReference type="ARBA" id="ARBA00023163"/>
    </source>
</evidence>
<protein>
    <submittedName>
        <fullName evidence="6">M trans-acting positive regulator (MGA) HTH domain protein</fullName>
    </submittedName>
</protein>
<dbReference type="PANTHER" id="PTHR30185">
    <property type="entry name" value="CRYPTIC BETA-GLUCOSIDE BGL OPERON ANTITERMINATOR"/>
    <property type="match status" value="1"/>
</dbReference>
<proteinExistence type="predicted"/>
<dbReference type="InterPro" id="IPR013236">
    <property type="entry name" value="Mga_PRD_dom"/>
</dbReference>
<reference evidence="6 7" key="1">
    <citation type="submission" date="2014-05" db="EMBL/GenBank/DDBJ databases">
        <authorList>
            <person name="Daugherty S.C."/>
            <person name="Tallon L.J."/>
            <person name="Sadzewicz L."/>
            <person name="Kilian M."/>
            <person name="Tettelin H."/>
        </authorList>
    </citation>
    <scope>NUCLEOTIDE SEQUENCE [LARGE SCALE GENOMIC DNA]</scope>
    <source>
        <strain evidence="6 7">SK1126</strain>
    </source>
</reference>
<organism evidence="6 7">
    <name type="scientific">Streptococcus mitis</name>
    <dbReference type="NCBI Taxonomy" id="28037"/>
    <lineage>
        <taxon>Bacteria</taxon>
        <taxon>Bacillati</taxon>
        <taxon>Bacillota</taxon>
        <taxon>Bacilli</taxon>
        <taxon>Lactobacillales</taxon>
        <taxon>Streptococcaceae</taxon>
        <taxon>Streptococcus</taxon>
        <taxon>Streptococcus mitis group</taxon>
    </lineage>
</organism>
<dbReference type="AlphaFoldDB" id="A0A081PMD9"/>
<feature type="domain" description="M protein trans-acting positive regulator (MGA) PRD" evidence="4">
    <location>
        <begin position="172"/>
        <end position="386"/>
    </location>
</feature>
<dbReference type="InterPro" id="IPR050661">
    <property type="entry name" value="BglG_antiterminators"/>
</dbReference>
<dbReference type="Pfam" id="PF08280">
    <property type="entry name" value="HTH_Mga"/>
    <property type="match status" value="1"/>
</dbReference>
<dbReference type="EMBL" id="JPFT01000009">
    <property type="protein sequence ID" value="KEQ31862.1"/>
    <property type="molecule type" value="Genomic_DNA"/>
</dbReference>
<comment type="caution">
    <text evidence="6">The sequence shown here is derived from an EMBL/GenBank/DDBJ whole genome shotgun (WGS) entry which is preliminary data.</text>
</comment>
<dbReference type="PANTHER" id="PTHR30185:SF18">
    <property type="entry name" value="TRANSCRIPTIONAL REGULATOR MTLR"/>
    <property type="match status" value="1"/>
</dbReference>
<dbReference type="PATRIC" id="fig|28037.99.peg.1532"/>
<dbReference type="InterPro" id="IPR013199">
    <property type="entry name" value="HTH_Mga_DNA-bd_dom"/>
</dbReference>
<evidence type="ECO:0000313" key="6">
    <source>
        <dbReference type="EMBL" id="KEQ31862.1"/>
    </source>
</evidence>
<dbReference type="Pfam" id="PF08270">
    <property type="entry name" value="PRD_Mga"/>
    <property type="match status" value="1"/>
</dbReference>
<evidence type="ECO:0000259" key="3">
    <source>
        <dbReference type="Pfam" id="PF05043"/>
    </source>
</evidence>
<dbReference type="Pfam" id="PF05043">
    <property type="entry name" value="Mga"/>
    <property type="match status" value="1"/>
</dbReference>
<keyword evidence="2" id="KW-0804">Transcription</keyword>
<feature type="domain" description="Mga helix-turn-helix" evidence="3">
    <location>
        <begin position="79"/>
        <end position="157"/>
    </location>
</feature>
<evidence type="ECO:0000313" key="7">
    <source>
        <dbReference type="Proteomes" id="UP000028093"/>
    </source>
</evidence>
<dbReference type="Proteomes" id="UP000028093">
    <property type="component" value="Unassembled WGS sequence"/>
</dbReference>